<protein>
    <submittedName>
        <fullName evidence="1">Uncharacterized protein</fullName>
    </submittedName>
</protein>
<reference evidence="1 2" key="1">
    <citation type="submission" date="2021-06" db="EMBL/GenBank/DDBJ databases">
        <title>Caerostris extrusa draft genome.</title>
        <authorList>
            <person name="Kono N."/>
            <person name="Arakawa K."/>
        </authorList>
    </citation>
    <scope>NUCLEOTIDE SEQUENCE [LARGE SCALE GENOMIC DNA]</scope>
</reference>
<comment type="caution">
    <text evidence="1">The sequence shown here is derived from an EMBL/GenBank/DDBJ whole genome shotgun (WGS) entry which is preliminary data.</text>
</comment>
<keyword evidence="2" id="KW-1185">Reference proteome</keyword>
<dbReference type="Proteomes" id="UP001054945">
    <property type="component" value="Unassembled WGS sequence"/>
</dbReference>
<accession>A0AAV4YCP4</accession>
<dbReference type="EMBL" id="BPLR01019124">
    <property type="protein sequence ID" value="GIZ04699.1"/>
    <property type="molecule type" value="Genomic_DNA"/>
</dbReference>
<proteinExistence type="predicted"/>
<dbReference type="AlphaFoldDB" id="A0AAV4YCP4"/>
<name>A0AAV4YCP4_CAEEX</name>
<organism evidence="1 2">
    <name type="scientific">Caerostris extrusa</name>
    <name type="common">Bark spider</name>
    <name type="synonym">Caerostris bankana</name>
    <dbReference type="NCBI Taxonomy" id="172846"/>
    <lineage>
        <taxon>Eukaryota</taxon>
        <taxon>Metazoa</taxon>
        <taxon>Ecdysozoa</taxon>
        <taxon>Arthropoda</taxon>
        <taxon>Chelicerata</taxon>
        <taxon>Arachnida</taxon>
        <taxon>Araneae</taxon>
        <taxon>Araneomorphae</taxon>
        <taxon>Entelegynae</taxon>
        <taxon>Araneoidea</taxon>
        <taxon>Araneidae</taxon>
        <taxon>Caerostris</taxon>
    </lineage>
</organism>
<gene>
    <name evidence="1" type="ORF">CEXT_785171</name>
</gene>
<evidence type="ECO:0000313" key="2">
    <source>
        <dbReference type="Proteomes" id="UP001054945"/>
    </source>
</evidence>
<sequence length="119" mass="14256">MAKRKAAIHQVRAHFMSNRSVFHRHSETSPSGTFMTSSDENERDWQKKFQFIFGQRCAQIRVKCAVPFQVWIPDNLWYLRVIFECHFGGWLRKWAGISADGYLWNHSFFLLYGRNEVRR</sequence>
<evidence type="ECO:0000313" key="1">
    <source>
        <dbReference type="EMBL" id="GIZ04699.1"/>
    </source>
</evidence>